<keyword evidence="6" id="KW-0963">Cytoplasm</keyword>
<sequence length="239" mass="26163">MASPPLVVPALKKHTATVIMAHGLGDTGAGWMSLAQNWRRRDKFSEVSFIFPNAPTIPITVNSGMRMPGWYDFAKLGGGVKLEEFLRTQDEPGILGSRDYFNSIIKEEVDKGVKPSRIVLGGFSQGGAMALFTGITNTQKIGGIFGLSCYLPLSDRIKDFIPEDCPNKQTPIFMGHGTADVILQCDFGKKSADYLKELGHDVKFRTYPELEHTADIEEIEDLEKFLQKVVPPEGGGGGL</sequence>
<name>A0A232M3I9_9EURO</name>
<dbReference type="GO" id="GO:0006631">
    <property type="term" value="P:fatty acid metabolic process"/>
    <property type="evidence" value="ECO:0007669"/>
    <property type="project" value="UniProtKB-KW"/>
</dbReference>
<dbReference type="InterPro" id="IPR029058">
    <property type="entry name" value="AB_hydrolase_fold"/>
</dbReference>
<dbReference type="PANTHER" id="PTHR10655">
    <property type="entry name" value="LYSOPHOSPHOLIPASE-RELATED"/>
    <property type="match status" value="1"/>
</dbReference>
<keyword evidence="8" id="KW-0276">Fatty acid metabolism</keyword>
<keyword evidence="5" id="KW-0719">Serine esterase</keyword>
<dbReference type="InterPro" id="IPR003140">
    <property type="entry name" value="PLipase/COase/thioEstase"/>
</dbReference>
<evidence type="ECO:0000259" key="13">
    <source>
        <dbReference type="Pfam" id="PF02230"/>
    </source>
</evidence>
<evidence type="ECO:0000256" key="2">
    <source>
        <dbReference type="ARBA" id="ARBA00006499"/>
    </source>
</evidence>
<evidence type="ECO:0000256" key="5">
    <source>
        <dbReference type="ARBA" id="ARBA00022487"/>
    </source>
</evidence>
<comment type="caution">
    <text evidence="14">The sequence shown here is derived from an EMBL/GenBank/DDBJ whole genome shotgun (WGS) entry which is preliminary data.</text>
</comment>
<reference evidence="14 15" key="1">
    <citation type="journal article" date="2015" name="Environ. Microbiol.">
        <title>Metagenome sequence of Elaphomyces granulatus from sporocarp tissue reveals Ascomycota ectomycorrhizal fingerprints of genome expansion and a Proteobacteria-rich microbiome.</title>
        <authorList>
            <person name="Quandt C.A."/>
            <person name="Kohler A."/>
            <person name="Hesse C.N."/>
            <person name="Sharpton T.J."/>
            <person name="Martin F."/>
            <person name="Spatafora J.W."/>
        </authorList>
    </citation>
    <scope>NUCLEOTIDE SEQUENCE [LARGE SCALE GENOMIC DNA]</scope>
    <source>
        <strain evidence="14 15">OSC145934</strain>
    </source>
</reference>
<proteinExistence type="inferred from homology"/>
<dbReference type="EC" id="3.1.2.22" evidence="3"/>
<gene>
    <name evidence="14" type="ORF">Egran_01319</name>
</gene>
<evidence type="ECO:0000256" key="12">
    <source>
        <dbReference type="ARBA" id="ARBA00047337"/>
    </source>
</evidence>
<dbReference type="OrthoDB" id="2418081at2759"/>
<keyword evidence="15" id="KW-1185">Reference proteome</keyword>
<evidence type="ECO:0000256" key="6">
    <source>
        <dbReference type="ARBA" id="ARBA00022490"/>
    </source>
</evidence>
<dbReference type="SUPFAM" id="SSF53474">
    <property type="entry name" value="alpha/beta-Hydrolases"/>
    <property type="match status" value="1"/>
</dbReference>
<evidence type="ECO:0000256" key="11">
    <source>
        <dbReference type="ARBA" id="ARBA00031195"/>
    </source>
</evidence>
<dbReference type="EMBL" id="NPHW01002697">
    <property type="protein sequence ID" value="OXV10922.1"/>
    <property type="molecule type" value="Genomic_DNA"/>
</dbReference>
<feature type="domain" description="Phospholipase/carboxylesterase/thioesterase" evidence="13">
    <location>
        <begin position="7"/>
        <end position="229"/>
    </location>
</feature>
<dbReference type="Proteomes" id="UP000243515">
    <property type="component" value="Unassembled WGS sequence"/>
</dbReference>
<keyword evidence="7" id="KW-0378">Hydrolase</keyword>
<evidence type="ECO:0000256" key="10">
    <source>
        <dbReference type="ARBA" id="ARBA00029392"/>
    </source>
</evidence>
<keyword evidence="9" id="KW-0443">Lipid metabolism</keyword>
<comment type="function">
    <text evidence="10">Hydrolyzes fatty acids from S-acylated cysteine residues in proteins with a strong preference for palmitoylated G-alpha proteins over other acyl substrates. Mediates the deacylation of G-alpha proteins such as GPA1 in vivo, but has weak or no activity toward palmitoylated Ras proteins. Has weak lysophospholipase activity in vitro; however such activity may not exist in vivo.</text>
</comment>
<dbReference type="Pfam" id="PF02230">
    <property type="entry name" value="Abhydrolase_2"/>
    <property type="match status" value="1"/>
</dbReference>
<protein>
    <recommendedName>
        <fullName evidence="4">Acyl-protein thioesterase 1</fullName>
        <ecNumber evidence="3">3.1.2.22</ecNumber>
    </recommendedName>
    <alternativeName>
        <fullName evidence="11">Palmitoyl-protein hydrolase</fullName>
    </alternativeName>
</protein>
<dbReference type="GO" id="GO:0005737">
    <property type="term" value="C:cytoplasm"/>
    <property type="evidence" value="ECO:0007669"/>
    <property type="project" value="UniProtKB-SubCell"/>
</dbReference>
<dbReference type="AlphaFoldDB" id="A0A232M3I9"/>
<evidence type="ECO:0000256" key="8">
    <source>
        <dbReference type="ARBA" id="ARBA00022832"/>
    </source>
</evidence>
<evidence type="ECO:0000313" key="14">
    <source>
        <dbReference type="EMBL" id="OXV10922.1"/>
    </source>
</evidence>
<dbReference type="PANTHER" id="PTHR10655:SF17">
    <property type="entry name" value="LYSOPHOSPHOLIPASE-LIKE PROTEIN 1"/>
    <property type="match status" value="1"/>
</dbReference>
<evidence type="ECO:0000256" key="3">
    <source>
        <dbReference type="ARBA" id="ARBA00012423"/>
    </source>
</evidence>
<dbReference type="InterPro" id="IPR050565">
    <property type="entry name" value="LYPA1-2/EST-like"/>
</dbReference>
<dbReference type="Gene3D" id="3.40.50.1820">
    <property type="entry name" value="alpha/beta hydrolase"/>
    <property type="match status" value="1"/>
</dbReference>
<dbReference type="GO" id="GO:0008474">
    <property type="term" value="F:palmitoyl-(protein) hydrolase activity"/>
    <property type="evidence" value="ECO:0007669"/>
    <property type="project" value="UniProtKB-EC"/>
</dbReference>
<comment type="similarity">
    <text evidence="2">Belongs to the AB hydrolase superfamily. AB hydrolase 2 family.</text>
</comment>
<organism evidence="14 15">
    <name type="scientific">Elaphomyces granulatus</name>
    <dbReference type="NCBI Taxonomy" id="519963"/>
    <lineage>
        <taxon>Eukaryota</taxon>
        <taxon>Fungi</taxon>
        <taxon>Dikarya</taxon>
        <taxon>Ascomycota</taxon>
        <taxon>Pezizomycotina</taxon>
        <taxon>Eurotiomycetes</taxon>
        <taxon>Eurotiomycetidae</taxon>
        <taxon>Eurotiales</taxon>
        <taxon>Elaphomycetaceae</taxon>
        <taxon>Elaphomyces</taxon>
    </lineage>
</organism>
<dbReference type="GO" id="GO:0052689">
    <property type="term" value="F:carboxylic ester hydrolase activity"/>
    <property type="evidence" value="ECO:0007669"/>
    <property type="project" value="UniProtKB-KW"/>
</dbReference>
<accession>A0A232M3I9</accession>
<evidence type="ECO:0000256" key="9">
    <source>
        <dbReference type="ARBA" id="ARBA00023098"/>
    </source>
</evidence>
<evidence type="ECO:0000256" key="4">
    <source>
        <dbReference type="ARBA" id="ARBA00014923"/>
    </source>
</evidence>
<comment type="subcellular location">
    <subcellularLocation>
        <location evidence="1">Cytoplasm</location>
    </subcellularLocation>
</comment>
<evidence type="ECO:0000256" key="7">
    <source>
        <dbReference type="ARBA" id="ARBA00022801"/>
    </source>
</evidence>
<evidence type="ECO:0000256" key="1">
    <source>
        <dbReference type="ARBA" id="ARBA00004496"/>
    </source>
</evidence>
<evidence type="ECO:0000313" key="15">
    <source>
        <dbReference type="Proteomes" id="UP000243515"/>
    </source>
</evidence>
<dbReference type="FunFam" id="3.40.50.1820:FF:000010">
    <property type="entry name" value="Acyl-protein thioesterase 2"/>
    <property type="match status" value="1"/>
</dbReference>
<comment type="catalytic activity">
    <reaction evidence="12">
        <text>S-hexadecanoyl-L-cysteinyl-[protein] + H2O = L-cysteinyl-[protein] + hexadecanoate + H(+)</text>
        <dbReference type="Rhea" id="RHEA:19233"/>
        <dbReference type="Rhea" id="RHEA-COMP:10131"/>
        <dbReference type="Rhea" id="RHEA-COMP:11032"/>
        <dbReference type="ChEBI" id="CHEBI:7896"/>
        <dbReference type="ChEBI" id="CHEBI:15377"/>
        <dbReference type="ChEBI" id="CHEBI:15378"/>
        <dbReference type="ChEBI" id="CHEBI:29950"/>
        <dbReference type="ChEBI" id="CHEBI:74151"/>
        <dbReference type="EC" id="3.1.2.22"/>
    </reaction>
</comment>